<keyword evidence="1" id="KW-0472">Membrane</keyword>
<dbReference type="PANTHER" id="PTHR33306:SF29">
    <property type="match status" value="1"/>
</dbReference>
<dbReference type="AlphaFoldDB" id="A0A068UGI4"/>
<gene>
    <name evidence="2" type="ORF">GSCOC_T00024650001</name>
</gene>
<organism evidence="2 3">
    <name type="scientific">Coffea canephora</name>
    <name type="common">Robusta coffee</name>
    <dbReference type="NCBI Taxonomy" id="49390"/>
    <lineage>
        <taxon>Eukaryota</taxon>
        <taxon>Viridiplantae</taxon>
        <taxon>Streptophyta</taxon>
        <taxon>Embryophyta</taxon>
        <taxon>Tracheophyta</taxon>
        <taxon>Spermatophyta</taxon>
        <taxon>Magnoliopsida</taxon>
        <taxon>eudicotyledons</taxon>
        <taxon>Gunneridae</taxon>
        <taxon>Pentapetalae</taxon>
        <taxon>asterids</taxon>
        <taxon>lamiids</taxon>
        <taxon>Gentianales</taxon>
        <taxon>Rubiaceae</taxon>
        <taxon>Ixoroideae</taxon>
        <taxon>Gardenieae complex</taxon>
        <taxon>Bertiereae - Coffeeae clade</taxon>
        <taxon>Coffeeae</taxon>
        <taxon>Coffea</taxon>
    </lineage>
</organism>
<dbReference type="Gramene" id="CDP07397">
    <property type="protein sequence ID" value="CDP07397"/>
    <property type="gene ID" value="GSCOC_T00024650001"/>
</dbReference>
<keyword evidence="1" id="KW-1133">Transmembrane helix</keyword>
<keyword evidence="1" id="KW-0812">Transmembrane</keyword>
<dbReference type="InParanoid" id="A0A068UGI4"/>
<name>A0A068UGI4_COFCA</name>
<keyword evidence="3" id="KW-1185">Reference proteome</keyword>
<dbReference type="PANTHER" id="PTHR33306">
    <property type="entry name" value="EXPRESSED PROTEIN-RELATED-RELATED"/>
    <property type="match status" value="1"/>
</dbReference>
<evidence type="ECO:0000313" key="2">
    <source>
        <dbReference type="EMBL" id="CDP07397.1"/>
    </source>
</evidence>
<accession>A0A068UGI4</accession>
<proteinExistence type="predicted"/>
<evidence type="ECO:0000256" key="1">
    <source>
        <dbReference type="SAM" id="Phobius"/>
    </source>
</evidence>
<sequence>MERTMTGFKLFLFLLPLLLILMVHLMMLSRRWFYIRGLRPVSDQSTSQQGSSSPPWGLVLVVLLLLVLVYYHSSFQSSWFRPPV</sequence>
<reference evidence="3" key="1">
    <citation type="journal article" date="2014" name="Science">
        <title>The coffee genome provides insight into the convergent evolution of caffeine biosynthesis.</title>
        <authorList>
            <person name="Denoeud F."/>
            <person name="Carretero-Paulet L."/>
            <person name="Dereeper A."/>
            <person name="Droc G."/>
            <person name="Guyot R."/>
            <person name="Pietrella M."/>
            <person name="Zheng C."/>
            <person name="Alberti A."/>
            <person name="Anthony F."/>
            <person name="Aprea G."/>
            <person name="Aury J.M."/>
            <person name="Bento P."/>
            <person name="Bernard M."/>
            <person name="Bocs S."/>
            <person name="Campa C."/>
            <person name="Cenci A."/>
            <person name="Combes M.C."/>
            <person name="Crouzillat D."/>
            <person name="Da Silva C."/>
            <person name="Daddiego L."/>
            <person name="De Bellis F."/>
            <person name="Dussert S."/>
            <person name="Garsmeur O."/>
            <person name="Gayraud T."/>
            <person name="Guignon V."/>
            <person name="Jahn K."/>
            <person name="Jamilloux V."/>
            <person name="Joet T."/>
            <person name="Labadie K."/>
            <person name="Lan T."/>
            <person name="Leclercq J."/>
            <person name="Lepelley M."/>
            <person name="Leroy T."/>
            <person name="Li L.T."/>
            <person name="Librado P."/>
            <person name="Lopez L."/>
            <person name="Munoz A."/>
            <person name="Noel B."/>
            <person name="Pallavicini A."/>
            <person name="Perrotta G."/>
            <person name="Poncet V."/>
            <person name="Pot D."/>
            <person name="Priyono X."/>
            <person name="Rigoreau M."/>
            <person name="Rouard M."/>
            <person name="Rozas J."/>
            <person name="Tranchant-Dubreuil C."/>
            <person name="VanBuren R."/>
            <person name="Zhang Q."/>
            <person name="Andrade A.C."/>
            <person name="Argout X."/>
            <person name="Bertrand B."/>
            <person name="de Kochko A."/>
            <person name="Graziosi G."/>
            <person name="Henry R.J."/>
            <person name="Jayarama X."/>
            <person name="Ming R."/>
            <person name="Nagai C."/>
            <person name="Rounsley S."/>
            <person name="Sankoff D."/>
            <person name="Giuliano G."/>
            <person name="Albert V.A."/>
            <person name="Wincker P."/>
            <person name="Lashermes P."/>
        </authorList>
    </citation>
    <scope>NUCLEOTIDE SEQUENCE [LARGE SCALE GENOMIC DNA]</scope>
    <source>
        <strain evidence="3">cv. DH200-94</strain>
    </source>
</reference>
<evidence type="ECO:0000313" key="3">
    <source>
        <dbReference type="Proteomes" id="UP000295252"/>
    </source>
</evidence>
<dbReference type="Proteomes" id="UP000295252">
    <property type="component" value="Chromosome II"/>
</dbReference>
<feature type="transmembrane region" description="Helical" evidence="1">
    <location>
        <begin position="55"/>
        <end position="71"/>
    </location>
</feature>
<dbReference type="EMBL" id="HG739110">
    <property type="protein sequence ID" value="CDP07397.1"/>
    <property type="molecule type" value="Genomic_DNA"/>
</dbReference>
<protein>
    <submittedName>
        <fullName evidence="2">Uncharacterized protein</fullName>
    </submittedName>
</protein>